<dbReference type="InterPro" id="IPR018062">
    <property type="entry name" value="HTH_AraC-typ_CS"/>
</dbReference>
<keyword evidence="5" id="KW-0804">Transcription</keyword>
<dbReference type="InterPro" id="IPR018060">
    <property type="entry name" value="HTH_AraC"/>
</dbReference>
<dbReference type="InterPro" id="IPR009057">
    <property type="entry name" value="Homeodomain-like_sf"/>
</dbReference>
<evidence type="ECO:0000256" key="1">
    <source>
        <dbReference type="ARBA" id="ARBA00022490"/>
    </source>
</evidence>
<keyword evidence="1" id="KW-0963">Cytoplasm</keyword>
<keyword evidence="2" id="KW-0805">Transcription regulation</keyword>
<dbReference type="SUPFAM" id="SSF46689">
    <property type="entry name" value="Homeodomain-like"/>
    <property type="match status" value="2"/>
</dbReference>
<dbReference type="Pfam" id="PF02311">
    <property type="entry name" value="AraC_binding"/>
    <property type="match status" value="1"/>
</dbReference>
<name>A0ABY9X703_9BACT</name>
<keyword evidence="8" id="KW-1185">Reference proteome</keyword>
<evidence type="ECO:0000256" key="2">
    <source>
        <dbReference type="ARBA" id="ARBA00023015"/>
    </source>
</evidence>
<dbReference type="PRINTS" id="PR00032">
    <property type="entry name" value="HTHARAC"/>
</dbReference>
<dbReference type="Gene3D" id="1.10.10.60">
    <property type="entry name" value="Homeodomain-like"/>
    <property type="match status" value="2"/>
</dbReference>
<evidence type="ECO:0000256" key="3">
    <source>
        <dbReference type="ARBA" id="ARBA00023125"/>
    </source>
</evidence>
<sequence length="302" mass="34394">MHRTTKRPPPPVLTLDGLGARGMPLYVNRRSDPSYPTPLEPVIYTFFAILLFTEGTGRGRHLEELELQAGDIHLLPPGIPHHAIDAKNLRGWLVAFDPTLLRLLGQEHWPGQPRITGEPRPEPLRSLFIRGLFRLRPEPPRLRRIQHFISELDTELRQSRWGAEGAARSFFTLLITELIREMQEHAPLVPPLLGGLVRDALTFVETHCLEPISLQEVAAAVGRTPAYVANAVRRETGLTVGDWLREHRMSEARRQLLETAASVERIASQVGYADVTHFIRTFRRAHGMTPRVWREQHRRAPI</sequence>
<dbReference type="SUPFAM" id="SSF51215">
    <property type="entry name" value="Regulatory protein AraC"/>
    <property type="match status" value="1"/>
</dbReference>
<dbReference type="PANTHER" id="PTHR46796">
    <property type="entry name" value="HTH-TYPE TRANSCRIPTIONAL ACTIVATOR RHAS-RELATED"/>
    <property type="match status" value="1"/>
</dbReference>
<dbReference type="PROSITE" id="PS00041">
    <property type="entry name" value="HTH_ARAC_FAMILY_1"/>
    <property type="match status" value="1"/>
</dbReference>
<dbReference type="InterPro" id="IPR003313">
    <property type="entry name" value="AraC-bd"/>
</dbReference>
<reference evidence="7 8" key="1">
    <citation type="submission" date="2019-08" db="EMBL/GenBank/DDBJ databases">
        <title>Archangium and Cystobacter genomes.</title>
        <authorList>
            <person name="Chen I.-C.K."/>
            <person name="Wielgoss S."/>
        </authorList>
    </citation>
    <scope>NUCLEOTIDE SEQUENCE [LARGE SCALE GENOMIC DNA]</scope>
    <source>
        <strain evidence="7 8">Cbm 6</strain>
    </source>
</reference>
<gene>
    <name evidence="7" type="ORF">F0U60_48585</name>
</gene>
<dbReference type="PROSITE" id="PS01124">
    <property type="entry name" value="HTH_ARAC_FAMILY_2"/>
    <property type="match status" value="1"/>
</dbReference>
<evidence type="ECO:0000256" key="4">
    <source>
        <dbReference type="ARBA" id="ARBA00023159"/>
    </source>
</evidence>
<evidence type="ECO:0000313" key="7">
    <source>
        <dbReference type="EMBL" id="WNG51119.1"/>
    </source>
</evidence>
<organism evidence="7 8">
    <name type="scientific">Archangium minus</name>
    <dbReference type="NCBI Taxonomy" id="83450"/>
    <lineage>
        <taxon>Bacteria</taxon>
        <taxon>Pseudomonadati</taxon>
        <taxon>Myxococcota</taxon>
        <taxon>Myxococcia</taxon>
        <taxon>Myxococcales</taxon>
        <taxon>Cystobacterineae</taxon>
        <taxon>Archangiaceae</taxon>
        <taxon>Archangium</taxon>
    </lineage>
</organism>
<dbReference type="SMART" id="SM00342">
    <property type="entry name" value="HTH_ARAC"/>
    <property type="match status" value="1"/>
</dbReference>
<proteinExistence type="predicted"/>
<dbReference type="InterPro" id="IPR050204">
    <property type="entry name" value="AraC_XylS_family_regulators"/>
</dbReference>
<accession>A0ABY9X703</accession>
<dbReference type="PANTHER" id="PTHR46796:SF13">
    <property type="entry name" value="HTH-TYPE TRANSCRIPTIONAL ACTIVATOR RHAS"/>
    <property type="match status" value="1"/>
</dbReference>
<protein>
    <submittedName>
        <fullName evidence="7">AraC family transcriptional regulator</fullName>
    </submittedName>
</protein>
<keyword evidence="4" id="KW-0010">Activator</keyword>
<dbReference type="Proteomes" id="UP001611383">
    <property type="component" value="Chromosome"/>
</dbReference>
<dbReference type="Pfam" id="PF12833">
    <property type="entry name" value="HTH_18"/>
    <property type="match status" value="1"/>
</dbReference>
<feature type="domain" description="HTH araC/xylS-type" evidence="6">
    <location>
        <begin position="198"/>
        <end position="296"/>
    </location>
</feature>
<dbReference type="InterPro" id="IPR020449">
    <property type="entry name" value="Tscrpt_reg_AraC-type_HTH"/>
</dbReference>
<evidence type="ECO:0000313" key="8">
    <source>
        <dbReference type="Proteomes" id="UP001611383"/>
    </source>
</evidence>
<dbReference type="InterPro" id="IPR037923">
    <property type="entry name" value="HTH-like"/>
</dbReference>
<evidence type="ECO:0000259" key="6">
    <source>
        <dbReference type="PROSITE" id="PS01124"/>
    </source>
</evidence>
<evidence type="ECO:0000256" key="5">
    <source>
        <dbReference type="ARBA" id="ARBA00023163"/>
    </source>
</evidence>
<dbReference type="EMBL" id="CP043494">
    <property type="protein sequence ID" value="WNG51119.1"/>
    <property type="molecule type" value="Genomic_DNA"/>
</dbReference>
<keyword evidence="3" id="KW-0238">DNA-binding</keyword>